<feature type="transmembrane region" description="Helical" evidence="9">
    <location>
        <begin position="289"/>
        <end position="317"/>
    </location>
</feature>
<dbReference type="PIRSF" id="PIRSF006060">
    <property type="entry name" value="AA_transporter"/>
    <property type="match status" value="1"/>
</dbReference>
<evidence type="ECO:0000256" key="4">
    <source>
        <dbReference type="ARBA" id="ARBA00022692"/>
    </source>
</evidence>
<dbReference type="AlphaFoldDB" id="A0A940PP80"/>
<dbReference type="Gene3D" id="1.20.1740.10">
    <property type="entry name" value="Amino acid/polyamine transporter I"/>
    <property type="match status" value="1"/>
</dbReference>
<dbReference type="PANTHER" id="PTHR43495">
    <property type="entry name" value="GABA PERMEASE"/>
    <property type="match status" value="1"/>
</dbReference>
<dbReference type="EMBL" id="JAFIDA010000001">
    <property type="protein sequence ID" value="MBP1326798.1"/>
    <property type="molecule type" value="Genomic_DNA"/>
</dbReference>
<feature type="transmembrane region" description="Helical" evidence="9">
    <location>
        <begin position="418"/>
        <end position="442"/>
    </location>
</feature>
<dbReference type="Proteomes" id="UP000675163">
    <property type="component" value="Unassembled WGS sequence"/>
</dbReference>
<dbReference type="FunFam" id="1.20.1740.10:FF:000001">
    <property type="entry name" value="Amino acid permease"/>
    <property type="match status" value="1"/>
</dbReference>
<comment type="caution">
    <text evidence="11">The sequence shown here is derived from an EMBL/GenBank/DDBJ whole genome shotgun (WGS) entry which is preliminary data.</text>
</comment>
<feature type="transmembrane region" description="Helical" evidence="9">
    <location>
        <begin position="256"/>
        <end position="277"/>
    </location>
</feature>
<evidence type="ECO:0000256" key="5">
    <source>
        <dbReference type="ARBA" id="ARBA00022970"/>
    </source>
</evidence>
<feature type="transmembrane region" description="Helical" evidence="9">
    <location>
        <begin position="62"/>
        <end position="81"/>
    </location>
</feature>
<sequence>MRANYNKPISPATSVAQVITDSDPNAPKKLRSRHITMITLGGIIGASLFVGSGNVIRNVGPAALVSYLIGGLLVFLAMRMLGEMAAARPSTGSFMEYARVGLGDWAAYFVGWLYWYFWVGVIAFEAVVSGAILHGWMPGIPEWVFSIAMMLIFTGTNIISVRSFGEVEFWLASIKVVAIIVFLGVGVLFALGFWPGGSFSLPNLWEHGGFAPKGVWPIIAGVAVVIFSYFGTEIAVMAASESEDPAKGVRQATTTVIWRILLFFVGAVALIVIIVPWNELPDPQVMGPFVYLFTLYGIPAAGLIMTAVTLTAVCSVLNSGLYSAARMFAALADQGYAPGIIAKRSRNGVPIAAVLASTLGGYAAVIVNFAAPESGIFDFIMNSAGLVALFVYAFIALTQIRLRQRMTPDEVKGLKLKMWLHPWLGILVIAAVAAIVVIMVVSGEGTRTQVWTSLVSVAVLAVFWPAVRKRLAKVRAQRATVELSADERAPKRLDADAAGSDEVPAGTGSDR</sequence>
<evidence type="ECO:0000256" key="1">
    <source>
        <dbReference type="ARBA" id="ARBA00004141"/>
    </source>
</evidence>
<feature type="transmembrane region" description="Helical" evidence="9">
    <location>
        <begin position="349"/>
        <end position="370"/>
    </location>
</feature>
<dbReference type="InterPro" id="IPR004841">
    <property type="entry name" value="AA-permease/SLC12A_dom"/>
</dbReference>
<dbReference type="GO" id="GO:0055085">
    <property type="term" value="P:transmembrane transport"/>
    <property type="evidence" value="ECO:0007669"/>
    <property type="project" value="InterPro"/>
</dbReference>
<comment type="similarity">
    <text evidence="2">Belongs to the amino acid-polyamine-organocation (APC) superfamily. Amino acid transporter (AAT) (TC 2.A.3.1) family.</text>
</comment>
<feature type="transmembrane region" description="Helical" evidence="9">
    <location>
        <begin position="176"/>
        <end position="194"/>
    </location>
</feature>
<feature type="transmembrane region" description="Helical" evidence="9">
    <location>
        <begin position="35"/>
        <end position="56"/>
    </location>
</feature>
<feature type="transmembrane region" description="Helical" evidence="9">
    <location>
        <begin position="214"/>
        <end position="236"/>
    </location>
</feature>
<dbReference type="GO" id="GO:0006865">
    <property type="term" value="P:amino acid transport"/>
    <property type="evidence" value="ECO:0007669"/>
    <property type="project" value="UniProtKB-KW"/>
</dbReference>
<feature type="domain" description="Amino acid permease/ SLC12A" evidence="10">
    <location>
        <begin position="34"/>
        <end position="443"/>
    </location>
</feature>
<gene>
    <name evidence="11" type="ORF">JOF28_002030</name>
</gene>
<accession>A0A940PP80</accession>
<evidence type="ECO:0000256" key="3">
    <source>
        <dbReference type="ARBA" id="ARBA00022448"/>
    </source>
</evidence>
<evidence type="ECO:0000256" key="8">
    <source>
        <dbReference type="SAM" id="MobiDB-lite"/>
    </source>
</evidence>
<dbReference type="Pfam" id="PF00324">
    <property type="entry name" value="AA_permease"/>
    <property type="match status" value="1"/>
</dbReference>
<comment type="subcellular location">
    <subcellularLocation>
        <location evidence="1">Membrane</location>
        <topology evidence="1">Multi-pass membrane protein</topology>
    </subcellularLocation>
</comment>
<organism evidence="11 12">
    <name type="scientific">Leucobacter exalbidus</name>
    <dbReference type="NCBI Taxonomy" id="662960"/>
    <lineage>
        <taxon>Bacteria</taxon>
        <taxon>Bacillati</taxon>
        <taxon>Actinomycetota</taxon>
        <taxon>Actinomycetes</taxon>
        <taxon>Micrococcales</taxon>
        <taxon>Microbacteriaceae</taxon>
        <taxon>Leucobacter</taxon>
    </lineage>
</organism>
<keyword evidence="3" id="KW-0813">Transport</keyword>
<keyword evidence="6 9" id="KW-1133">Transmembrane helix</keyword>
<feature type="transmembrane region" description="Helical" evidence="9">
    <location>
        <begin position="376"/>
        <end position="397"/>
    </location>
</feature>
<reference evidence="11" key="1">
    <citation type="submission" date="2021-02" db="EMBL/GenBank/DDBJ databases">
        <title>Sequencing the genomes of 1000 actinobacteria strains.</title>
        <authorList>
            <person name="Klenk H.-P."/>
        </authorList>
    </citation>
    <scope>NUCLEOTIDE SEQUENCE</scope>
    <source>
        <strain evidence="11">DSM 22850</strain>
    </source>
</reference>
<protein>
    <submittedName>
        <fullName evidence="11">GABA permease</fullName>
    </submittedName>
</protein>
<feature type="transmembrane region" description="Helical" evidence="9">
    <location>
        <begin position="102"/>
        <end position="123"/>
    </location>
</feature>
<proteinExistence type="inferred from homology"/>
<evidence type="ECO:0000313" key="12">
    <source>
        <dbReference type="Proteomes" id="UP000675163"/>
    </source>
</evidence>
<dbReference type="RefSeq" id="WP_209705649.1">
    <property type="nucleotide sequence ID" value="NZ_JAFIDA010000001.1"/>
</dbReference>
<dbReference type="GO" id="GO:0016020">
    <property type="term" value="C:membrane"/>
    <property type="evidence" value="ECO:0007669"/>
    <property type="project" value="UniProtKB-SubCell"/>
</dbReference>
<dbReference type="PANTHER" id="PTHR43495:SF5">
    <property type="entry name" value="GAMMA-AMINOBUTYRIC ACID PERMEASE"/>
    <property type="match status" value="1"/>
</dbReference>
<feature type="transmembrane region" description="Helical" evidence="9">
    <location>
        <begin position="448"/>
        <end position="467"/>
    </location>
</feature>
<keyword evidence="7 9" id="KW-0472">Membrane</keyword>
<name>A0A940PP80_9MICO</name>
<evidence type="ECO:0000259" key="10">
    <source>
        <dbReference type="Pfam" id="PF00324"/>
    </source>
</evidence>
<feature type="region of interest" description="Disordered" evidence="8">
    <location>
        <begin position="492"/>
        <end position="511"/>
    </location>
</feature>
<keyword evidence="12" id="KW-1185">Reference proteome</keyword>
<evidence type="ECO:0000256" key="7">
    <source>
        <dbReference type="ARBA" id="ARBA00023136"/>
    </source>
</evidence>
<feature type="transmembrane region" description="Helical" evidence="9">
    <location>
        <begin position="143"/>
        <end position="164"/>
    </location>
</feature>
<evidence type="ECO:0000256" key="2">
    <source>
        <dbReference type="ARBA" id="ARBA00008583"/>
    </source>
</evidence>
<keyword evidence="4 9" id="KW-0812">Transmembrane</keyword>
<evidence type="ECO:0000256" key="9">
    <source>
        <dbReference type="SAM" id="Phobius"/>
    </source>
</evidence>
<evidence type="ECO:0000313" key="11">
    <source>
        <dbReference type="EMBL" id="MBP1326798.1"/>
    </source>
</evidence>
<evidence type="ECO:0000256" key="6">
    <source>
        <dbReference type="ARBA" id="ARBA00022989"/>
    </source>
</evidence>
<keyword evidence="5" id="KW-0029">Amino-acid transport</keyword>